<proteinExistence type="predicted"/>
<organism evidence="1 2">
    <name type="scientific">Streptomyces sannanensis</name>
    <dbReference type="NCBI Taxonomy" id="285536"/>
    <lineage>
        <taxon>Bacteria</taxon>
        <taxon>Bacillati</taxon>
        <taxon>Actinomycetota</taxon>
        <taxon>Actinomycetes</taxon>
        <taxon>Kitasatosporales</taxon>
        <taxon>Streptomycetaceae</taxon>
        <taxon>Streptomyces</taxon>
    </lineage>
</organism>
<keyword evidence="2" id="KW-1185">Reference proteome</keyword>
<name>A0ABP6SCX2_9ACTN</name>
<dbReference type="EMBL" id="BAAAYL010000001">
    <property type="protein sequence ID" value="GAA3373677.1"/>
    <property type="molecule type" value="Genomic_DNA"/>
</dbReference>
<sequence>MDNFPVVSALAVAGMRIDFLHEHDASLFARFGTLERDGSYYRFPADRPRIP</sequence>
<protein>
    <submittedName>
        <fullName evidence="1">Uncharacterized protein</fullName>
    </submittedName>
</protein>
<comment type="caution">
    <text evidence="1">The sequence shown here is derived from an EMBL/GenBank/DDBJ whole genome shotgun (WGS) entry which is preliminary data.</text>
</comment>
<evidence type="ECO:0000313" key="2">
    <source>
        <dbReference type="Proteomes" id="UP001499990"/>
    </source>
</evidence>
<accession>A0ABP6SCX2</accession>
<evidence type="ECO:0000313" key="1">
    <source>
        <dbReference type="EMBL" id="GAA3373677.1"/>
    </source>
</evidence>
<dbReference type="Proteomes" id="UP001499990">
    <property type="component" value="Unassembled WGS sequence"/>
</dbReference>
<reference evidence="2" key="1">
    <citation type="journal article" date="2019" name="Int. J. Syst. Evol. Microbiol.">
        <title>The Global Catalogue of Microorganisms (GCM) 10K type strain sequencing project: providing services to taxonomists for standard genome sequencing and annotation.</title>
        <authorList>
            <consortium name="The Broad Institute Genomics Platform"/>
            <consortium name="The Broad Institute Genome Sequencing Center for Infectious Disease"/>
            <person name="Wu L."/>
            <person name="Ma J."/>
        </authorList>
    </citation>
    <scope>NUCLEOTIDE SEQUENCE [LARGE SCALE GENOMIC DNA]</scope>
    <source>
        <strain evidence="2">JCM 9651</strain>
    </source>
</reference>
<gene>
    <name evidence="1" type="ORF">GCM10020367_34550</name>
</gene>